<dbReference type="Gene3D" id="3.30.420.110">
    <property type="entry name" value="MutS, connector domain"/>
    <property type="match status" value="1"/>
</dbReference>
<name>A0A6C0J815_9ZZZZ</name>
<dbReference type="GO" id="GO:0005524">
    <property type="term" value="F:ATP binding"/>
    <property type="evidence" value="ECO:0007669"/>
    <property type="project" value="UniProtKB-KW"/>
</dbReference>
<dbReference type="InterPro" id="IPR000432">
    <property type="entry name" value="DNA_mismatch_repair_MutS_C"/>
</dbReference>
<dbReference type="SMART" id="SM00534">
    <property type="entry name" value="MUTSac"/>
    <property type="match status" value="1"/>
</dbReference>
<sequence>MYKLDNYLYYFDKYQKLYGNKIVIFYQIGKFYELYGIDNEHEHVGNVAEIADLLNIKLTRCKTAILENNRDNPLMAGFNCVSVDVNTDRLVNYGYTVVVVDQTTKSNGKTPCKRDVVYIKSPGTTINMSSARDPYLVAVYVTSMYERESKKYYEYFGMTAIDITTGKSYWYETNSYSGDPNLAIDDLTRFLQTFSPVEIIIVKSSKNKETIISVDQINKWGFTLSNIDNTDSLNCCDIINNIKPVVHMNYSGFSSSNIDSSKVETISFQEQYLSEFYEIRHSALDELGLQRNPMAATALVYLLKFCADHNKALLTHMEYPQPWSNSKTMSLETSCVFQLNIIESYYEQVKQNSICSMLKKSINTHMGYRLLRHRLLNCSICPEELHKRYNYIETLQNHKSLNNFQCKLKKIRDLDRLHRKVILTTLTPSELYITEQCYIAIDDILTELCEIPLYEELCKPSLEFIKAYRKIYLDIMNINGAGTCTILENLHSSIFNRGYNSKIDELSDKLDTYERIKEITCEHLSNIITFGSNCCVYRESEDNCCISITKSQYKKLMTNFKECSFVVDKTSYTITKDDFISDTRNKSNVKISVNLLDDLFILKIDTVKALKEQSTQAYFELLKTLTVHKRKCTELSNIVGQIDLYISMAYHATKYNYCKPEIPHFENNNSMDNNSIDNNSIDMDNNSWVNVVELRHPTVEHNIQFVPQNLSLGEDIDNVGEPDGILLYGVNQSGKSCTMKSLGVAIIMAQAGLYVAATKFRYYPFKKLMTRILGNDNLDKGLSAYTVEMTELNSILTRSDKNTIILGDEICRGTESASAVSLVSASIMHLSNKKAKFIFATHLHELSQMSEITEIDTVKQYHLTVSHDDETDKIIYDRALEPGSGKCLYGLEVAKHLKLPMNVLNQAYNIRDKYYSDKHANISNTGTKVSNYNSDRIINKCAIKECQTSAQHTHHIRYQSEADANDYVTVSMHKNNKVNLVGLCETHHKEVHNGNNGKQLVIYGYQSNSTTLNYTQRTLIKSLL</sequence>
<dbReference type="InterPro" id="IPR036187">
    <property type="entry name" value="DNA_mismatch_repair_MutS_sf"/>
</dbReference>
<dbReference type="InterPro" id="IPR007695">
    <property type="entry name" value="DNA_mismatch_repair_MutS-lik_N"/>
</dbReference>
<dbReference type="SUPFAM" id="SSF53150">
    <property type="entry name" value="DNA repair protein MutS, domain II"/>
    <property type="match status" value="1"/>
</dbReference>
<dbReference type="Pfam" id="PF00488">
    <property type="entry name" value="MutS_V"/>
    <property type="match status" value="1"/>
</dbReference>
<evidence type="ECO:0000259" key="7">
    <source>
        <dbReference type="SMART" id="SM00533"/>
    </source>
</evidence>
<dbReference type="SUPFAM" id="SSF52540">
    <property type="entry name" value="P-loop containing nucleoside triphosphate hydrolases"/>
    <property type="match status" value="1"/>
</dbReference>
<dbReference type="InterPro" id="IPR045076">
    <property type="entry name" value="MutS"/>
</dbReference>
<organism evidence="9">
    <name type="scientific">viral metagenome</name>
    <dbReference type="NCBI Taxonomy" id="1070528"/>
    <lineage>
        <taxon>unclassified sequences</taxon>
        <taxon>metagenomes</taxon>
        <taxon>organismal metagenomes</taxon>
    </lineage>
</organism>
<dbReference type="InterPro" id="IPR036678">
    <property type="entry name" value="MutS_con_dom_sf"/>
</dbReference>
<comment type="similarity">
    <text evidence="1">Belongs to the DNA mismatch repair MutS family.</text>
</comment>
<dbReference type="GO" id="GO:0140664">
    <property type="term" value="F:ATP-dependent DNA damage sensor activity"/>
    <property type="evidence" value="ECO:0007669"/>
    <property type="project" value="InterPro"/>
</dbReference>
<evidence type="ECO:0000256" key="2">
    <source>
        <dbReference type="ARBA" id="ARBA00022741"/>
    </source>
</evidence>
<dbReference type="AlphaFoldDB" id="A0A6C0J815"/>
<dbReference type="InterPro" id="IPR017261">
    <property type="entry name" value="DNA_mismatch_repair_MutS/MSH"/>
</dbReference>
<proteinExistence type="inferred from homology"/>
<accession>A0A6C0J815</accession>
<dbReference type="InterPro" id="IPR027417">
    <property type="entry name" value="P-loop_NTPase"/>
</dbReference>
<evidence type="ECO:0000256" key="3">
    <source>
        <dbReference type="ARBA" id="ARBA00022763"/>
    </source>
</evidence>
<dbReference type="SUPFAM" id="SSF55271">
    <property type="entry name" value="DNA repair protein MutS, domain I"/>
    <property type="match status" value="1"/>
</dbReference>
<keyword evidence="3" id="KW-0227">DNA damage</keyword>
<evidence type="ECO:0000313" key="9">
    <source>
        <dbReference type="EMBL" id="QHU01010.1"/>
    </source>
</evidence>
<dbReference type="GO" id="GO:0030983">
    <property type="term" value="F:mismatched DNA binding"/>
    <property type="evidence" value="ECO:0007669"/>
    <property type="project" value="InterPro"/>
</dbReference>
<dbReference type="PIRSF" id="PIRSF037677">
    <property type="entry name" value="DNA_mis_repair_Msh6"/>
    <property type="match status" value="1"/>
</dbReference>
<dbReference type="GO" id="GO:0006298">
    <property type="term" value="P:mismatch repair"/>
    <property type="evidence" value="ECO:0007669"/>
    <property type="project" value="InterPro"/>
</dbReference>
<evidence type="ECO:0000256" key="4">
    <source>
        <dbReference type="ARBA" id="ARBA00022840"/>
    </source>
</evidence>
<dbReference type="Pfam" id="PF01624">
    <property type="entry name" value="MutS_I"/>
    <property type="match status" value="1"/>
</dbReference>
<keyword evidence="6" id="KW-0234">DNA repair</keyword>
<dbReference type="SMART" id="SM00533">
    <property type="entry name" value="MUTSd"/>
    <property type="match status" value="1"/>
</dbReference>
<dbReference type="PANTHER" id="PTHR11361:SF34">
    <property type="entry name" value="DNA MISMATCH REPAIR PROTEIN MSH1, MITOCHONDRIAL"/>
    <property type="match status" value="1"/>
</dbReference>
<protein>
    <recommendedName>
        <fullName evidence="10">DNA mismatch repair proteins mutS family domain-containing protein</fullName>
    </recommendedName>
</protein>
<evidence type="ECO:0000256" key="1">
    <source>
        <dbReference type="ARBA" id="ARBA00006271"/>
    </source>
</evidence>
<dbReference type="InterPro" id="IPR016151">
    <property type="entry name" value="DNA_mismatch_repair_MutS_N"/>
</dbReference>
<evidence type="ECO:0008006" key="10">
    <source>
        <dbReference type="Google" id="ProtNLM"/>
    </source>
</evidence>
<dbReference type="Gene3D" id="1.10.1420.10">
    <property type="match status" value="2"/>
</dbReference>
<reference evidence="9" key="1">
    <citation type="journal article" date="2020" name="Nature">
        <title>Giant virus diversity and host interactions through global metagenomics.</title>
        <authorList>
            <person name="Schulz F."/>
            <person name="Roux S."/>
            <person name="Paez-Espino D."/>
            <person name="Jungbluth S."/>
            <person name="Walsh D.A."/>
            <person name="Denef V.J."/>
            <person name="McMahon K.D."/>
            <person name="Konstantinidis K.T."/>
            <person name="Eloe-Fadrosh E.A."/>
            <person name="Kyrpides N.C."/>
            <person name="Woyke T."/>
        </authorList>
    </citation>
    <scope>NUCLEOTIDE SEQUENCE</scope>
    <source>
        <strain evidence="9">GVMAG-M-3300025860-20</strain>
    </source>
</reference>
<keyword evidence="4" id="KW-0067">ATP-binding</keyword>
<dbReference type="PANTHER" id="PTHR11361">
    <property type="entry name" value="DNA MISMATCH REPAIR PROTEIN MUTS FAMILY MEMBER"/>
    <property type="match status" value="1"/>
</dbReference>
<dbReference type="Gene3D" id="3.40.1170.10">
    <property type="entry name" value="DNA repair protein MutS, domain I"/>
    <property type="match status" value="1"/>
</dbReference>
<feature type="domain" description="DNA mismatch repair proteins mutS family" evidence="8">
    <location>
        <begin position="722"/>
        <end position="912"/>
    </location>
</feature>
<dbReference type="EMBL" id="MN740333">
    <property type="protein sequence ID" value="QHU01010.1"/>
    <property type="molecule type" value="Genomic_DNA"/>
</dbReference>
<feature type="domain" description="DNA mismatch repair protein MutS core" evidence="7">
    <location>
        <begin position="349"/>
        <end position="702"/>
    </location>
</feature>
<evidence type="ECO:0000256" key="6">
    <source>
        <dbReference type="ARBA" id="ARBA00023204"/>
    </source>
</evidence>
<dbReference type="SUPFAM" id="SSF48334">
    <property type="entry name" value="DNA repair protein MutS, domain III"/>
    <property type="match status" value="1"/>
</dbReference>
<keyword evidence="2" id="KW-0547">Nucleotide-binding</keyword>
<evidence type="ECO:0000256" key="5">
    <source>
        <dbReference type="ARBA" id="ARBA00023125"/>
    </source>
</evidence>
<dbReference type="InterPro" id="IPR007696">
    <property type="entry name" value="DNA_mismatch_repair_MutS_core"/>
</dbReference>
<dbReference type="Pfam" id="PF05192">
    <property type="entry name" value="MutS_III"/>
    <property type="match status" value="1"/>
</dbReference>
<evidence type="ECO:0000259" key="8">
    <source>
        <dbReference type="SMART" id="SM00534"/>
    </source>
</evidence>
<dbReference type="Gene3D" id="3.40.50.300">
    <property type="entry name" value="P-loop containing nucleotide triphosphate hydrolases"/>
    <property type="match status" value="1"/>
</dbReference>
<keyword evidence="5" id="KW-0238">DNA-binding</keyword>